<dbReference type="InterPro" id="IPR001261">
    <property type="entry name" value="ArgE/DapE_CS"/>
</dbReference>
<dbReference type="KEGG" id="rmar:GBA65_07950"/>
<dbReference type="EMBL" id="CP045121">
    <property type="protein sequence ID" value="QIN78463.1"/>
    <property type="molecule type" value="Genomic_DNA"/>
</dbReference>
<accession>A0A6G8PW97</accession>
<keyword evidence="1 3" id="KW-0378">Hydrolase</keyword>
<evidence type="ECO:0000256" key="2">
    <source>
        <dbReference type="ARBA" id="ARBA00022833"/>
    </source>
</evidence>
<organism evidence="3 4">
    <name type="scientific">Rubrobacter marinus</name>
    <dbReference type="NCBI Taxonomy" id="2653852"/>
    <lineage>
        <taxon>Bacteria</taxon>
        <taxon>Bacillati</taxon>
        <taxon>Actinomycetota</taxon>
        <taxon>Rubrobacteria</taxon>
        <taxon>Rubrobacterales</taxon>
        <taxon>Rubrobacteraceae</taxon>
        <taxon>Rubrobacter</taxon>
    </lineage>
</organism>
<dbReference type="Gene3D" id="1.10.150.900">
    <property type="match status" value="1"/>
</dbReference>
<dbReference type="Pfam" id="PF01546">
    <property type="entry name" value="Peptidase_M20"/>
    <property type="match status" value="1"/>
</dbReference>
<dbReference type="AlphaFoldDB" id="A0A6G8PW97"/>
<dbReference type="InterPro" id="IPR050072">
    <property type="entry name" value="Peptidase_M20A"/>
</dbReference>
<dbReference type="Proteomes" id="UP000502706">
    <property type="component" value="Chromosome"/>
</dbReference>
<gene>
    <name evidence="3" type="ORF">GBA65_07950</name>
</gene>
<proteinExistence type="predicted"/>
<dbReference type="SUPFAM" id="SSF53187">
    <property type="entry name" value="Zn-dependent exopeptidases"/>
    <property type="match status" value="1"/>
</dbReference>
<keyword evidence="4" id="KW-1185">Reference proteome</keyword>
<reference evidence="3 4" key="1">
    <citation type="submission" date="2019-10" db="EMBL/GenBank/DDBJ databases">
        <title>Rubrobacter sp nov SCSIO 52915 isolated from a deep-sea sediment in the South China Sea.</title>
        <authorList>
            <person name="Chen R.W."/>
        </authorList>
    </citation>
    <scope>NUCLEOTIDE SEQUENCE [LARGE SCALE GENOMIC DNA]</scope>
    <source>
        <strain evidence="3 4">SCSIO 52915</strain>
    </source>
</reference>
<keyword evidence="2" id="KW-0862">Zinc</keyword>
<dbReference type="GO" id="GO:0016787">
    <property type="term" value="F:hydrolase activity"/>
    <property type="evidence" value="ECO:0007669"/>
    <property type="project" value="UniProtKB-KW"/>
</dbReference>
<evidence type="ECO:0000313" key="4">
    <source>
        <dbReference type="Proteomes" id="UP000502706"/>
    </source>
</evidence>
<protein>
    <submittedName>
        <fullName evidence="3">M20/M25/M40 family metallo-hydrolase</fullName>
    </submittedName>
</protein>
<dbReference type="PANTHER" id="PTHR43808">
    <property type="entry name" value="ACETYLORNITHINE DEACETYLASE"/>
    <property type="match status" value="1"/>
</dbReference>
<dbReference type="PANTHER" id="PTHR43808:SF8">
    <property type="entry name" value="PEPTIDASE M20 DIMERISATION DOMAIN-CONTAINING PROTEIN"/>
    <property type="match status" value="1"/>
</dbReference>
<dbReference type="InterPro" id="IPR002933">
    <property type="entry name" value="Peptidase_M20"/>
</dbReference>
<name>A0A6G8PW97_9ACTN</name>
<dbReference type="PROSITE" id="PS00758">
    <property type="entry name" value="ARGE_DAPE_CPG2_1"/>
    <property type="match status" value="1"/>
</dbReference>
<evidence type="ECO:0000313" key="3">
    <source>
        <dbReference type="EMBL" id="QIN78463.1"/>
    </source>
</evidence>
<dbReference type="Gene3D" id="3.30.70.360">
    <property type="match status" value="1"/>
</dbReference>
<evidence type="ECO:0000256" key="1">
    <source>
        <dbReference type="ARBA" id="ARBA00022801"/>
    </source>
</evidence>
<sequence>MNGPSQPNDDPRELYRDPVGLLRRLIRFDTTNPPGNEAACVGYIENLLSKARIETRLLAKDPRRPNLVARIPGGKAAPLLLHGHVDVVSADARYWRHPPFEGTLENGYVWGRGALDMKGGVAMLLAAFLRAKVGATPLPGDVILALVADEEAGGNRGSKYLVEEHPELFEGVRYAIGEFGGFALHLGGRRFYPIQVAEKQLCRLRATVRAQGAGHGALPQRNGAMARTGRLLDCLDRRRLPVHITPAARDFLAALAHGLPYPTGGIVRRLLGSSATERALGLPPSLGQLPDALLRNTVRATGVRGGGNPHSVPEEVVVDLEARLLPGFGPADLITELAGLAENLDVLFEVLRYDPGPPPSDMSLLPVLEGVLREADPGGIPVPLLAAGVTDARFFAHLGIQTYGFLPMNLPPGGARLLKTMHGADERIPMEALAFGANAIHETLRRFGGG</sequence>
<dbReference type="Gene3D" id="3.40.630.10">
    <property type="entry name" value="Zn peptidases"/>
    <property type="match status" value="1"/>
</dbReference>